<proteinExistence type="predicted"/>
<dbReference type="AlphaFoldDB" id="A0A6H0XWV2"/>
<dbReference type="EMBL" id="CP051141">
    <property type="protein sequence ID" value="QIW99077.1"/>
    <property type="molecule type" value="Genomic_DNA"/>
</dbReference>
<accession>A0A6H0XWV2</accession>
<name>A0A6H0XWV2_9PEZI</name>
<organism evidence="2 3">
    <name type="scientific">Peltaster fructicola</name>
    <dbReference type="NCBI Taxonomy" id="286661"/>
    <lineage>
        <taxon>Eukaryota</taxon>
        <taxon>Fungi</taxon>
        <taxon>Dikarya</taxon>
        <taxon>Ascomycota</taxon>
        <taxon>Pezizomycotina</taxon>
        <taxon>Dothideomycetes</taxon>
        <taxon>Dothideomycetes incertae sedis</taxon>
        <taxon>Peltaster</taxon>
    </lineage>
</organism>
<dbReference type="Proteomes" id="UP000503462">
    <property type="component" value="Chromosome 3"/>
</dbReference>
<reference evidence="2 3" key="1">
    <citation type="journal article" date="2016" name="Sci. Rep.">
        <title>Peltaster fructicola genome reveals evolution from an invasive phytopathogen to an ectophytic parasite.</title>
        <authorList>
            <person name="Xu C."/>
            <person name="Chen H."/>
            <person name="Gleason M.L."/>
            <person name="Xu J.R."/>
            <person name="Liu H."/>
            <person name="Zhang R."/>
            <person name="Sun G."/>
        </authorList>
    </citation>
    <scope>NUCLEOTIDE SEQUENCE [LARGE SCALE GENOMIC DNA]</scope>
    <source>
        <strain evidence="2 3">LNHT1506</strain>
    </source>
</reference>
<gene>
    <name evidence="2" type="ORF">AMS68_004595</name>
</gene>
<evidence type="ECO:0000313" key="3">
    <source>
        <dbReference type="Proteomes" id="UP000503462"/>
    </source>
</evidence>
<sequence length="344" mass="37337">MADEALASFQLLLEVVPGWINDLENILSSATQQQTALIIAQQPAEILPESPSKSASGSLQSNHSLTGALNDAAPLLLQQQLPHLTGPDHLRLSQRKRKTASVCSRVNSQRNEYRSRGSVAIYYDGVAQKDFERLVRAIGTSRNSIRKSKLSMKIDSLARTGSSSSSCSNSGEEVIKGLGTFTYRTTTTLRRPSPGAPKEDSTTAFDEVDGALEKAQMFCERAAHQILRDGDCGIEITKAKEHFAAAIDTINAELPGLTKKAKKALDRKAAEDQKYGLEDPWTRDTAGSPDGHSFPSDGVLEVDTDEIAGDSESEDFDISTMKLPSRLEKFTNGQPHLPTITAVH</sequence>
<feature type="compositionally biased region" description="Basic and acidic residues" evidence="1">
    <location>
        <begin position="271"/>
        <end position="282"/>
    </location>
</feature>
<evidence type="ECO:0000256" key="1">
    <source>
        <dbReference type="SAM" id="MobiDB-lite"/>
    </source>
</evidence>
<dbReference type="OrthoDB" id="3886346at2759"/>
<protein>
    <submittedName>
        <fullName evidence="2">Uncharacterized protein</fullName>
    </submittedName>
</protein>
<evidence type="ECO:0000313" key="2">
    <source>
        <dbReference type="EMBL" id="QIW99077.1"/>
    </source>
</evidence>
<feature type="region of interest" description="Disordered" evidence="1">
    <location>
        <begin position="271"/>
        <end position="299"/>
    </location>
</feature>
<keyword evidence="3" id="KW-1185">Reference proteome</keyword>